<dbReference type="GO" id="GO:0003676">
    <property type="term" value="F:nucleic acid binding"/>
    <property type="evidence" value="ECO:0007669"/>
    <property type="project" value="InterPro"/>
</dbReference>
<dbReference type="PROSITE" id="PS50879">
    <property type="entry name" value="RNASE_H_1"/>
    <property type="match status" value="1"/>
</dbReference>
<dbReference type="SUPFAM" id="SSF53098">
    <property type="entry name" value="Ribonuclease H-like"/>
    <property type="match status" value="1"/>
</dbReference>
<gene>
    <name evidence="3" type="ORF">MTR67_017496</name>
</gene>
<dbReference type="Pfam" id="PF13966">
    <property type="entry name" value="zf-RVT"/>
    <property type="match status" value="1"/>
</dbReference>
<evidence type="ECO:0000259" key="2">
    <source>
        <dbReference type="PROSITE" id="PS50879"/>
    </source>
</evidence>
<dbReference type="Proteomes" id="UP001234989">
    <property type="component" value="Chromosome 4"/>
</dbReference>
<dbReference type="InterPro" id="IPR043502">
    <property type="entry name" value="DNA/RNA_pol_sf"/>
</dbReference>
<feature type="non-terminal residue" evidence="3">
    <location>
        <position position="1"/>
    </location>
</feature>
<organism evidence="3 4">
    <name type="scientific">Solanum verrucosum</name>
    <dbReference type="NCBI Taxonomy" id="315347"/>
    <lineage>
        <taxon>Eukaryota</taxon>
        <taxon>Viridiplantae</taxon>
        <taxon>Streptophyta</taxon>
        <taxon>Embryophyta</taxon>
        <taxon>Tracheophyta</taxon>
        <taxon>Spermatophyta</taxon>
        <taxon>Magnoliopsida</taxon>
        <taxon>eudicotyledons</taxon>
        <taxon>Gunneridae</taxon>
        <taxon>Pentapetalae</taxon>
        <taxon>asterids</taxon>
        <taxon>lamiids</taxon>
        <taxon>Solanales</taxon>
        <taxon>Solanaceae</taxon>
        <taxon>Solanoideae</taxon>
        <taxon>Solaneae</taxon>
        <taxon>Solanum</taxon>
    </lineage>
</organism>
<dbReference type="SUPFAM" id="SSF56219">
    <property type="entry name" value="DNase I-like"/>
    <property type="match status" value="1"/>
</dbReference>
<evidence type="ECO:0000259" key="1">
    <source>
        <dbReference type="PROSITE" id="PS50878"/>
    </source>
</evidence>
<dbReference type="GO" id="GO:0004523">
    <property type="term" value="F:RNA-DNA hybrid ribonuclease activity"/>
    <property type="evidence" value="ECO:0007669"/>
    <property type="project" value="InterPro"/>
</dbReference>
<dbReference type="InterPro" id="IPR012337">
    <property type="entry name" value="RNaseH-like_sf"/>
</dbReference>
<feature type="domain" description="RNase H type-1" evidence="2">
    <location>
        <begin position="1067"/>
        <end position="1196"/>
    </location>
</feature>
<dbReference type="Gene3D" id="3.30.420.10">
    <property type="entry name" value="Ribonuclease H-like superfamily/Ribonuclease H"/>
    <property type="match status" value="1"/>
</dbReference>
<dbReference type="InterPro" id="IPR036691">
    <property type="entry name" value="Endo/exonu/phosph_ase_sf"/>
</dbReference>
<dbReference type="InterPro" id="IPR036397">
    <property type="entry name" value="RNaseH_sf"/>
</dbReference>
<dbReference type="CDD" id="cd06222">
    <property type="entry name" value="RNase_H_like"/>
    <property type="match status" value="1"/>
</dbReference>
<dbReference type="AlphaFoldDB" id="A0AAF0TLJ5"/>
<feature type="domain" description="Reverse transcriptase" evidence="1">
    <location>
        <begin position="333"/>
        <end position="613"/>
    </location>
</feature>
<dbReference type="PANTHER" id="PTHR33116">
    <property type="entry name" value="REVERSE TRANSCRIPTASE ZINC-BINDING DOMAIN-CONTAINING PROTEIN-RELATED-RELATED"/>
    <property type="match status" value="1"/>
</dbReference>
<keyword evidence="4" id="KW-1185">Reference proteome</keyword>
<dbReference type="EMBL" id="CP133615">
    <property type="protein sequence ID" value="WMV24111.1"/>
    <property type="molecule type" value="Genomic_DNA"/>
</dbReference>
<evidence type="ECO:0000313" key="4">
    <source>
        <dbReference type="Proteomes" id="UP001234989"/>
    </source>
</evidence>
<proteinExistence type="predicted"/>
<dbReference type="Gene3D" id="3.60.10.10">
    <property type="entry name" value="Endonuclease/exonuclease/phosphatase"/>
    <property type="match status" value="1"/>
</dbReference>
<evidence type="ECO:0008006" key="5">
    <source>
        <dbReference type="Google" id="ProtNLM"/>
    </source>
</evidence>
<dbReference type="PROSITE" id="PS50878">
    <property type="entry name" value="RT_POL"/>
    <property type="match status" value="1"/>
</dbReference>
<dbReference type="InterPro" id="IPR044730">
    <property type="entry name" value="RNase_H-like_dom_plant"/>
</dbReference>
<reference evidence="3" key="1">
    <citation type="submission" date="2023-08" db="EMBL/GenBank/DDBJ databases">
        <title>A de novo genome assembly of Solanum verrucosum Schlechtendal, a Mexican diploid species geographically isolated from the other diploid A-genome species in potato relatives.</title>
        <authorList>
            <person name="Hosaka K."/>
        </authorList>
    </citation>
    <scope>NUCLEOTIDE SEQUENCE</scope>
    <source>
        <tissue evidence="3">Young leaves</tissue>
    </source>
</reference>
<dbReference type="InterPro" id="IPR000477">
    <property type="entry name" value="RT_dom"/>
</dbReference>
<evidence type="ECO:0000313" key="3">
    <source>
        <dbReference type="EMBL" id="WMV24111.1"/>
    </source>
</evidence>
<accession>A0AAF0TLJ5</accession>
<name>A0AAF0TLJ5_SOLVR</name>
<sequence>DPDDIYQYKRRLGFDRAVANSSSKIWVFWNDQWNGQVIVDSHQQITVRFCYQNKFFRITSVYARCNSMERLELWEDIEAVADSIIEPWLVGGDFNVILNAEEKLGGLPFTHAEASDFAHCINNCTLSELKSKGKEEKVVKPFKFLNFWTTHHQFLDIVREAWQIDFVGDPFSEFQAKMKKVKKALAEWSKKTYGNIFERLATLEELIRVKEIQFEIRPTQDNRCALSQTEAELRKYLHIEEEYWKQKAAVEFFEDQFRENDILNCPEMLENISRLVTQDQNEEISRVPSRDEVQTVVNELNGDSTSGPNGFSGTFFQASWEIIGDDITKMVRAFFCGQRLPRFITHSNLVLIPKKEDVKSFTDLRPISLSTFANKIISRMIHDRLVKVLPTLISANQTGFIKGRSITENVLLAQEIIRDIRLRNKWQNVVVKLDMAKAYDRVSWVFLAKVLRKFGFSEILIDMVWRLVSNNWYSVLVNGQTYGFFQSSRGLKQGDPLSPTLFILTAEVLARGLNRLHEDADFKSFGMPKWSPNINHLSYADDTILFCSGEKRSVMKMMGVLAKYEQASGQMINKNKCFFYLHEKTPAVMAQKLRKWTRINQGQFPFTYLGCPIFYGRKKVAYFEDFLRKISRRILSWQNKLLTYGGRHILIAHVLQSMPVYLLSAMNPPKGVLNKVHQLFAKFFWGKVGGLKGKHWITWDDMCYPYKEGGIGFRSLNDVSKALFAKLWWNFRVSANSLWGTFMWNKYCRKDHPVVAKGVGGSQVWKKMVVIREEIEQEIWWQVKAGNNSFWYDNWTQQGALYYIEEAVPERSALEVRSFITNDEWDQEKLKSVLSEDMARYIMDSIKSFNTEGIDHAWWMGNTKGEFSVKSAFHMLRRKREGGEWLKEIWIKGLPLKISFFHWRVWKRRIVRDDNLKGMRLNIVSRCHCCEEYKMETMEHLFLTSPIAKKLWEKFASCAGINLNGVHLQQMITSWWKATGPIKIQRIFKIVPAVLMWELWKRTNARRYGKEVSLSKLIQQCQHTINQYIRHTYPWTQNPVHWEGIVSYFYHYKPKIFYQAVSWHKPERNWIKCNTNGASRGNPGDSAYALCIRDYKGDLIFAEAQQIGFATNNMAEAVAVLMGLKYCRQNQYRKLILETDSVGIKNYLIREWKIPWELIDIMDEAINIIKQDGVNVKHVYREGNHLADALANTAFSHIEKQEYNHFNQLSETCKKILNIDKLQIQSLRIKTRKIKANTNQQEQQSQRST</sequence>
<dbReference type="InterPro" id="IPR026960">
    <property type="entry name" value="RVT-Znf"/>
</dbReference>
<dbReference type="CDD" id="cd01650">
    <property type="entry name" value="RT_nLTR_like"/>
    <property type="match status" value="1"/>
</dbReference>
<protein>
    <recommendedName>
        <fullName evidence="5">Non-LTR retroelement reverse transcriptase</fullName>
    </recommendedName>
</protein>
<dbReference type="SUPFAM" id="SSF56672">
    <property type="entry name" value="DNA/RNA polymerases"/>
    <property type="match status" value="1"/>
</dbReference>
<dbReference type="Pfam" id="PF00078">
    <property type="entry name" value="RVT_1"/>
    <property type="match status" value="1"/>
</dbReference>
<dbReference type="InterPro" id="IPR002156">
    <property type="entry name" value="RNaseH_domain"/>
</dbReference>
<dbReference type="Pfam" id="PF13456">
    <property type="entry name" value="RVT_3"/>
    <property type="match status" value="1"/>
</dbReference>
<dbReference type="PANTHER" id="PTHR33116:SF67">
    <property type="entry name" value="REVERSE TRANSCRIPTASE"/>
    <property type="match status" value="1"/>
</dbReference>